<keyword evidence="6" id="KW-0804">Transcription</keyword>
<dbReference type="PANTHER" id="PTHR45793">
    <property type="entry name" value="HOMEOBOX PROTEIN"/>
    <property type="match status" value="1"/>
</dbReference>
<proteinExistence type="predicted"/>
<dbReference type="GO" id="GO:0001228">
    <property type="term" value="F:DNA-binding transcription activator activity, RNA polymerase II-specific"/>
    <property type="evidence" value="ECO:0007669"/>
    <property type="project" value="Ensembl"/>
</dbReference>
<reference evidence="9" key="1">
    <citation type="submission" date="2025-08" db="UniProtKB">
        <authorList>
            <consortium name="Ensembl"/>
        </authorList>
    </citation>
    <scope>IDENTIFICATION</scope>
</reference>
<evidence type="ECO:0000313" key="10">
    <source>
        <dbReference type="Proteomes" id="UP000694412"/>
    </source>
</evidence>
<dbReference type="GO" id="GO:0000978">
    <property type="term" value="F:RNA polymerase II cis-regulatory region sequence-specific DNA binding"/>
    <property type="evidence" value="ECO:0007669"/>
    <property type="project" value="Ensembl"/>
</dbReference>
<dbReference type="GO" id="GO:0005634">
    <property type="term" value="C:nucleus"/>
    <property type="evidence" value="ECO:0007669"/>
    <property type="project" value="UniProtKB-SubCell"/>
</dbReference>
<keyword evidence="10" id="KW-1185">Reference proteome</keyword>
<dbReference type="GO" id="GO:0016922">
    <property type="term" value="F:nuclear receptor binding"/>
    <property type="evidence" value="ECO:0007669"/>
    <property type="project" value="Ensembl"/>
</dbReference>
<dbReference type="GO" id="GO:0060041">
    <property type="term" value="P:retina development in camera-type eye"/>
    <property type="evidence" value="ECO:0007669"/>
    <property type="project" value="Ensembl"/>
</dbReference>
<keyword evidence="3" id="KW-0805">Transcription regulation</keyword>
<keyword evidence="4" id="KW-0238">DNA-binding</keyword>
<gene>
    <name evidence="9" type="primary">CRX</name>
</gene>
<sequence>MMSYIKQPHYAVNGLTLAGPGMDLLHSAVGYPAPRQHDVKRQLTFTSEARAGHLLEALFFANREVALNRFNLPLLTSVISPLPPPQVWFKNAAAKLPAACQGRASGSPRPAAKKKPTPPRNPKAHAGGPVHTSPTPARSGTGPPVPCSSLLLGSHGFHLSGTGSVGAPQRSGFATFAPFVWLQPYNQTAPYGQSYGGSAAYFGGAGLAGPTCPPCTPHWGLPAAALSPLGAPMGCSPDSPSPAAFIGEFWWPGWGLGLGRGKLNFNAADCLDYKEQSSWKFQCCEGGGIGGIWGGRGGFGGG</sequence>
<evidence type="ECO:0000256" key="3">
    <source>
        <dbReference type="ARBA" id="ARBA00023015"/>
    </source>
</evidence>
<evidence type="ECO:0000256" key="6">
    <source>
        <dbReference type="ARBA" id="ARBA00023163"/>
    </source>
</evidence>
<reference evidence="9" key="2">
    <citation type="submission" date="2025-09" db="UniProtKB">
        <authorList>
            <consortium name="Ensembl"/>
        </authorList>
    </citation>
    <scope>IDENTIFICATION</scope>
</reference>
<dbReference type="GeneTree" id="ENSGT00940000161634"/>
<evidence type="ECO:0000256" key="7">
    <source>
        <dbReference type="ARBA" id="ARBA00023242"/>
    </source>
</evidence>
<organism evidence="9 10">
    <name type="scientific">Coturnix japonica</name>
    <name type="common">Japanese quail</name>
    <name type="synonym">Coturnix coturnix japonica</name>
    <dbReference type="NCBI Taxonomy" id="93934"/>
    <lineage>
        <taxon>Eukaryota</taxon>
        <taxon>Metazoa</taxon>
        <taxon>Chordata</taxon>
        <taxon>Craniata</taxon>
        <taxon>Vertebrata</taxon>
        <taxon>Euteleostomi</taxon>
        <taxon>Archelosauria</taxon>
        <taxon>Archosauria</taxon>
        <taxon>Dinosauria</taxon>
        <taxon>Saurischia</taxon>
        <taxon>Theropoda</taxon>
        <taxon>Coelurosauria</taxon>
        <taxon>Aves</taxon>
        <taxon>Neognathae</taxon>
        <taxon>Galloanserae</taxon>
        <taxon>Galliformes</taxon>
        <taxon>Phasianidae</taxon>
        <taxon>Perdicinae</taxon>
        <taxon>Coturnix</taxon>
    </lineage>
</organism>
<evidence type="ECO:0000256" key="2">
    <source>
        <dbReference type="ARBA" id="ARBA00022473"/>
    </source>
</evidence>
<evidence type="ECO:0000256" key="1">
    <source>
        <dbReference type="ARBA" id="ARBA00004123"/>
    </source>
</evidence>
<keyword evidence="2" id="KW-0217">Developmental protein</keyword>
<comment type="subcellular location">
    <subcellularLocation>
        <location evidence="1">Nucleus</location>
    </subcellularLocation>
</comment>
<evidence type="ECO:0000256" key="4">
    <source>
        <dbReference type="ARBA" id="ARBA00023125"/>
    </source>
</evidence>
<dbReference type="AlphaFoldDB" id="A0A8C2SS10"/>
<keyword evidence="7" id="KW-0539">Nucleus</keyword>
<accession>A0A8C2SS10</accession>
<protein>
    <submittedName>
        <fullName evidence="9">Cone-rod homeobox</fullName>
    </submittedName>
</protein>
<name>A0A8C2SS10_COTJA</name>
<dbReference type="GO" id="GO:0003682">
    <property type="term" value="F:chromatin binding"/>
    <property type="evidence" value="ECO:0007669"/>
    <property type="project" value="Ensembl"/>
</dbReference>
<evidence type="ECO:0000256" key="5">
    <source>
        <dbReference type="ARBA" id="ARBA00023155"/>
    </source>
</evidence>
<dbReference type="Ensembl" id="ENSCJPT00005005356.1">
    <property type="protein sequence ID" value="ENSCJPP00005002933.1"/>
    <property type="gene ID" value="ENSCJPG00005003206.1"/>
</dbReference>
<evidence type="ECO:0000256" key="8">
    <source>
        <dbReference type="SAM" id="MobiDB-lite"/>
    </source>
</evidence>
<keyword evidence="5" id="KW-0371">Homeobox</keyword>
<dbReference type="GO" id="GO:0043522">
    <property type="term" value="F:leucine zipper domain binding"/>
    <property type="evidence" value="ECO:0007669"/>
    <property type="project" value="Ensembl"/>
</dbReference>
<dbReference type="Proteomes" id="UP000694412">
    <property type="component" value="Unassembled WGS sequence"/>
</dbReference>
<dbReference type="GO" id="GO:0005667">
    <property type="term" value="C:transcription regulator complex"/>
    <property type="evidence" value="ECO:0007669"/>
    <property type="project" value="Ensembl"/>
</dbReference>
<evidence type="ECO:0000313" key="9">
    <source>
        <dbReference type="Ensembl" id="ENSCJPP00005002933.1"/>
    </source>
</evidence>
<feature type="region of interest" description="Disordered" evidence="8">
    <location>
        <begin position="100"/>
        <end position="145"/>
    </location>
</feature>
<dbReference type="PANTHER" id="PTHR45793:SF22">
    <property type="entry name" value="CONE-ROD HOMEOBOX PROTEIN"/>
    <property type="match status" value="1"/>
</dbReference>